<gene>
    <name evidence="1" type="ORF">TKK_017559</name>
</gene>
<reference evidence="1 2" key="1">
    <citation type="journal article" date="2024" name="bioRxiv">
        <title>A reference genome for Trichogramma kaykai: A tiny desert-dwelling parasitoid wasp with competing sex-ratio distorters.</title>
        <authorList>
            <person name="Culotta J."/>
            <person name="Lindsey A.R."/>
        </authorList>
    </citation>
    <scope>NUCLEOTIDE SEQUENCE [LARGE SCALE GENOMIC DNA]</scope>
    <source>
        <strain evidence="1 2">KSX58</strain>
    </source>
</reference>
<keyword evidence="2" id="KW-1185">Reference proteome</keyword>
<proteinExistence type="predicted"/>
<evidence type="ECO:0000313" key="1">
    <source>
        <dbReference type="EMBL" id="KAL3386978.1"/>
    </source>
</evidence>
<comment type="caution">
    <text evidence="1">The sequence shown here is derived from an EMBL/GenBank/DDBJ whole genome shotgun (WGS) entry which is preliminary data.</text>
</comment>
<sequence>MPRYFGYVESKDSKVPRTTRYNENNNHIQRNEMMNIHENSTDDTDVEMQNESSMHQSANISSEVSIGSSYLFCSRDDNEVHNSNDTQNTYPLFNTELRSVYAEEKIDFSSLNSTHFYGLEEFGDDNFQDKWMQDICHEFYSDGESDSEEEDSFFDCSSVFDRPASEDDSISHLEKLLKNDDMDDTIKADVVVNSLKLASLHEFYQRLLYGTQPVPSGIEISNTLKFFTQSSLSLLKDVEKSPYDMLVSQNYDSERISLFPNLDYRQLYGAVSQLIDVLPSVHTGNTVLGQALLQCLVCLLPFLDHDSIDTLAYTISSAIVVVDEDMHQEIINYLCFHIFPFTIGRRTVDESLNYSSQSVSAVIMIIFEYSKSTAQHGQLLECLMALKTDVVKDILCVIAYGTISARLSAVKLLFYYWPTLIPNSIERRSMTLKFEYARAIRVTSSE</sequence>
<dbReference type="AlphaFoldDB" id="A0ABD2W2B7"/>
<protein>
    <submittedName>
        <fullName evidence="1">Uncharacterized protein</fullName>
    </submittedName>
</protein>
<dbReference type="InterPro" id="IPR024855">
    <property type="entry name" value="UNC79"/>
</dbReference>
<evidence type="ECO:0000313" key="2">
    <source>
        <dbReference type="Proteomes" id="UP001627154"/>
    </source>
</evidence>
<organism evidence="1 2">
    <name type="scientific">Trichogramma kaykai</name>
    <dbReference type="NCBI Taxonomy" id="54128"/>
    <lineage>
        <taxon>Eukaryota</taxon>
        <taxon>Metazoa</taxon>
        <taxon>Ecdysozoa</taxon>
        <taxon>Arthropoda</taxon>
        <taxon>Hexapoda</taxon>
        <taxon>Insecta</taxon>
        <taxon>Pterygota</taxon>
        <taxon>Neoptera</taxon>
        <taxon>Endopterygota</taxon>
        <taxon>Hymenoptera</taxon>
        <taxon>Apocrita</taxon>
        <taxon>Proctotrupomorpha</taxon>
        <taxon>Chalcidoidea</taxon>
        <taxon>Trichogrammatidae</taxon>
        <taxon>Trichogramma</taxon>
    </lineage>
</organism>
<dbReference type="Proteomes" id="UP001627154">
    <property type="component" value="Unassembled WGS sequence"/>
</dbReference>
<dbReference type="PANTHER" id="PTHR21696:SF2">
    <property type="entry name" value="PROTEIN UNC-79 HOMOLOG"/>
    <property type="match status" value="1"/>
</dbReference>
<dbReference type="PANTHER" id="PTHR21696">
    <property type="entry name" value="PROTEIN UNC-79 HOMOLOG"/>
    <property type="match status" value="1"/>
</dbReference>
<name>A0ABD2W2B7_9HYME</name>
<accession>A0ABD2W2B7</accession>
<dbReference type="Pfam" id="PF14776">
    <property type="entry name" value="UNC-79"/>
    <property type="match status" value="1"/>
</dbReference>
<dbReference type="EMBL" id="JBJJXI010000141">
    <property type="protein sequence ID" value="KAL3386978.1"/>
    <property type="molecule type" value="Genomic_DNA"/>
</dbReference>